<gene>
    <name evidence="2" type="ORF">ACET3X_000018</name>
</gene>
<evidence type="ECO:0000259" key="1">
    <source>
        <dbReference type="Pfam" id="PF00656"/>
    </source>
</evidence>
<dbReference type="Gene3D" id="3.40.50.1460">
    <property type="match status" value="1"/>
</dbReference>
<dbReference type="Proteomes" id="UP001578633">
    <property type="component" value="Chromosome 1"/>
</dbReference>
<sequence length="534" mass="60291">MEVLSAVSLVSNIVQFIDFFLKATAYKDIKEVDAHISGFFDEVVELAARLRDAIEKGETFESAIEHLSQLALDCTSLADEWVKFQRKYESSGSIEHHFRRLRMKSELEKFRSQAKKLRDRIQVVLLDQVLKQQTTLEHSFRILQDVELEQKAQQLADKVTNLQQAKSADTSTSQSFLDTLVEQLNLDCEIKDIVKTKDYEAVTVLPLMWAEPLVPYPEPELSEHKAELKQIKHRKELAEIEQELVDIGSVFRTRFGYSVKEIFKIPDDQEEAESLLQNEIHELVKQHGKKGSLLIVIYGGHGADTRSVKNRGDDNSIWAASTSAYGAQVNWAAIQTNLEIAKADCLLILDCCFSGTAMTRGKTRTINEILAACVREHPSYSGARNYTKLLTRRLERISLPCRVSQLHDMMHSASIAKTSNEDGQIHQGLYATPDHGWAGNSQRQSIRLHKLTSEPSDISMADASSSRALIAETSIRESMFIEVVLEPSKDVDTAISDWRQFLRASPLPGGVKDIIFHNKASLHTKTTQEKEEVL</sequence>
<dbReference type="EMBL" id="JBHGVX010000001">
    <property type="protein sequence ID" value="KAL1799676.1"/>
    <property type="molecule type" value="Genomic_DNA"/>
</dbReference>
<organism evidence="2 3">
    <name type="scientific">Alternaria dauci</name>
    <dbReference type="NCBI Taxonomy" id="48095"/>
    <lineage>
        <taxon>Eukaryota</taxon>
        <taxon>Fungi</taxon>
        <taxon>Dikarya</taxon>
        <taxon>Ascomycota</taxon>
        <taxon>Pezizomycotina</taxon>
        <taxon>Dothideomycetes</taxon>
        <taxon>Pleosporomycetidae</taxon>
        <taxon>Pleosporales</taxon>
        <taxon>Pleosporineae</taxon>
        <taxon>Pleosporaceae</taxon>
        <taxon>Alternaria</taxon>
        <taxon>Alternaria sect. Porri</taxon>
    </lineage>
</organism>
<name>A0ABR3UT90_9PLEO</name>
<comment type="caution">
    <text evidence="2">The sequence shown here is derived from an EMBL/GenBank/DDBJ whole genome shotgun (WGS) entry which is preliminary data.</text>
</comment>
<proteinExistence type="predicted"/>
<keyword evidence="3" id="KW-1185">Reference proteome</keyword>
<feature type="domain" description="Peptidase C14 caspase" evidence="1">
    <location>
        <begin position="235"/>
        <end position="483"/>
    </location>
</feature>
<dbReference type="Pfam" id="PF00656">
    <property type="entry name" value="Peptidase_C14"/>
    <property type="match status" value="1"/>
</dbReference>
<dbReference type="InterPro" id="IPR011600">
    <property type="entry name" value="Pept_C14_caspase"/>
</dbReference>
<dbReference type="GeneID" id="96080340"/>
<dbReference type="RefSeq" id="XP_069310260.1">
    <property type="nucleotide sequence ID" value="XM_069447116.1"/>
</dbReference>
<accession>A0ABR3UT90</accession>
<reference evidence="2 3" key="1">
    <citation type="submission" date="2024-09" db="EMBL/GenBank/DDBJ databases">
        <title>T2T genomes of carrot and Alternaria dauci and their utility for understanding host-pathogen interaction during carrot leaf blight disease.</title>
        <authorList>
            <person name="Liu W."/>
            <person name="Xu S."/>
            <person name="Ou C."/>
            <person name="Liu X."/>
            <person name="Zhuang F."/>
            <person name="Deng X.W."/>
        </authorList>
    </citation>
    <scope>NUCLEOTIDE SEQUENCE [LARGE SCALE GENOMIC DNA]</scope>
    <source>
        <strain evidence="2 3">A2016</strain>
    </source>
</reference>
<evidence type="ECO:0000313" key="3">
    <source>
        <dbReference type="Proteomes" id="UP001578633"/>
    </source>
</evidence>
<protein>
    <recommendedName>
        <fullName evidence="1">Peptidase C14 caspase domain-containing protein</fullName>
    </recommendedName>
</protein>
<evidence type="ECO:0000313" key="2">
    <source>
        <dbReference type="EMBL" id="KAL1799676.1"/>
    </source>
</evidence>